<evidence type="ECO:0000256" key="5">
    <source>
        <dbReference type="PROSITE-ProRule" id="PRU00277"/>
    </source>
</evidence>
<feature type="transmembrane region" description="Helical" evidence="7">
    <location>
        <begin position="15"/>
        <end position="34"/>
    </location>
</feature>
<dbReference type="PROSITE" id="PS50059">
    <property type="entry name" value="FKBP_PPIASE"/>
    <property type="match status" value="1"/>
</dbReference>
<evidence type="ECO:0000259" key="8">
    <source>
        <dbReference type="PROSITE" id="PS50059"/>
    </source>
</evidence>
<dbReference type="InterPro" id="IPR001179">
    <property type="entry name" value="PPIase_FKBP_dom"/>
</dbReference>
<organism evidence="9 10">
    <name type="scientific">Candidatus Kaiserbacteria bacterium CG10_big_fil_rev_8_21_14_0_10_43_70</name>
    <dbReference type="NCBI Taxonomy" id="1974605"/>
    <lineage>
        <taxon>Bacteria</taxon>
        <taxon>Candidatus Kaiseribacteriota</taxon>
    </lineage>
</organism>
<evidence type="ECO:0000256" key="3">
    <source>
        <dbReference type="ARBA" id="ARBA00023110"/>
    </source>
</evidence>
<protein>
    <recommendedName>
        <fullName evidence="6">Peptidyl-prolyl cis-trans isomerase</fullName>
        <ecNumber evidence="6">5.2.1.8</ecNumber>
    </recommendedName>
</protein>
<gene>
    <name evidence="9" type="ORF">COU13_01820</name>
</gene>
<evidence type="ECO:0000256" key="4">
    <source>
        <dbReference type="ARBA" id="ARBA00023235"/>
    </source>
</evidence>
<dbReference type="PANTHER" id="PTHR43811:SF19">
    <property type="entry name" value="39 KDA FK506-BINDING NUCLEAR PROTEIN"/>
    <property type="match status" value="1"/>
</dbReference>
<dbReference type="EC" id="5.2.1.8" evidence="6"/>
<keyword evidence="4 5" id="KW-0413">Isomerase</keyword>
<keyword evidence="7" id="KW-1133">Transmembrane helix</keyword>
<name>A0A2H0UIQ7_9BACT</name>
<evidence type="ECO:0000256" key="6">
    <source>
        <dbReference type="RuleBase" id="RU003915"/>
    </source>
</evidence>
<dbReference type="AlphaFoldDB" id="A0A2H0UIQ7"/>
<keyword evidence="7" id="KW-0812">Transmembrane</keyword>
<evidence type="ECO:0000313" key="10">
    <source>
        <dbReference type="Proteomes" id="UP000230706"/>
    </source>
</evidence>
<dbReference type="FunFam" id="3.10.50.40:FF:000006">
    <property type="entry name" value="Peptidyl-prolyl cis-trans isomerase"/>
    <property type="match status" value="1"/>
</dbReference>
<accession>A0A2H0UIQ7</accession>
<comment type="similarity">
    <text evidence="2 6">Belongs to the FKBP-type PPIase family.</text>
</comment>
<sequence length="166" mass="17534">MSNNKKRVNLQSGSLLWIAAAVLAVLLILAWIFVMNRSNDDQAAAAADSGQEEVLPAELGIEDIAIGTGAEARVGQNIAVHYVGTLEDGTKFDSSRDRGEPFVFTLGTGQVIQGWDLGVSGMKVGGIRKLVIPPSLGYGESGWGAIPPNATLIFEVELIDVLDNKG</sequence>
<keyword evidence="7" id="KW-0472">Membrane</keyword>
<feature type="domain" description="PPIase FKBP-type" evidence="8">
    <location>
        <begin position="75"/>
        <end position="162"/>
    </location>
</feature>
<dbReference type="Pfam" id="PF00254">
    <property type="entry name" value="FKBP_C"/>
    <property type="match status" value="1"/>
</dbReference>
<dbReference type="Gene3D" id="3.10.50.40">
    <property type="match status" value="1"/>
</dbReference>
<evidence type="ECO:0000256" key="7">
    <source>
        <dbReference type="SAM" id="Phobius"/>
    </source>
</evidence>
<comment type="catalytic activity">
    <reaction evidence="1 5 6">
        <text>[protein]-peptidylproline (omega=180) = [protein]-peptidylproline (omega=0)</text>
        <dbReference type="Rhea" id="RHEA:16237"/>
        <dbReference type="Rhea" id="RHEA-COMP:10747"/>
        <dbReference type="Rhea" id="RHEA-COMP:10748"/>
        <dbReference type="ChEBI" id="CHEBI:83833"/>
        <dbReference type="ChEBI" id="CHEBI:83834"/>
        <dbReference type="EC" id="5.2.1.8"/>
    </reaction>
</comment>
<dbReference type="SUPFAM" id="SSF54534">
    <property type="entry name" value="FKBP-like"/>
    <property type="match status" value="1"/>
</dbReference>
<proteinExistence type="inferred from homology"/>
<dbReference type="InterPro" id="IPR046357">
    <property type="entry name" value="PPIase_dom_sf"/>
</dbReference>
<comment type="caution">
    <text evidence="9">The sequence shown here is derived from an EMBL/GenBank/DDBJ whole genome shotgun (WGS) entry which is preliminary data.</text>
</comment>
<dbReference type="GO" id="GO:0003755">
    <property type="term" value="F:peptidyl-prolyl cis-trans isomerase activity"/>
    <property type="evidence" value="ECO:0007669"/>
    <property type="project" value="UniProtKB-UniRule"/>
</dbReference>
<dbReference type="EMBL" id="PFBF01000040">
    <property type="protein sequence ID" value="PIR86287.1"/>
    <property type="molecule type" value="Genomic_DNA"/>
</dbReference>
<reference evidence="10" key="1">
    <citation type="submission" date="2017-09" db="EMBL/GenBank/DDBJ databases">
        <title>Depth-based differentiation of microbial function through sediment-hosted aquifers and enrichment of novel symbionts in the deep terrestrial subsurface.</title>
        <authorList>
            <person name="Probst A.J."/>
            <person name="Ladd B."/>
            <person name="Jarett J.K."/>
            <person name="Geller-Mcgrath D.E."/>
            <person name="Sieber C.M.K."/>
            <person name="Emerson J.B."/>
            <person name="Anantharaman K."/>
            <person name="Thomas B.C."/>
            <person name="Malmstrom R."/>
            <person name="Stieglmeier M."/>
            <person name="Klingl A."/>
            <person name="Woyke T."/>
            <person name="Ryan C.M."/>
            <person name="Banfield J.F."/>
        </authorList>
    </citation>
    <scope>NUCLEOTIDE SEQUENCE [LARGE SCALE GENOMIC DNA]</scope>
</reference>
<keyword evidence="3 5" id="KW-0697">Rotamase</keyword>
<evidence type="ECO:0000256" key="1">
    <source>
        <dbReference type="ARBA" id="ARBA00000971"/>
    </source>
</evidence>
<evidence type="ECO:0000313" key="9">
    <source>
        <dbReference type="EMBL" id="PIR86287.1"/>
    </source>
</evidence>
<evidence type="ECO:0000256" key="2">
    <source>
        <dbReference type="ARBA" id="ARBA00006577"/>
    </source>
</evidence>
<dbReference type="Proteomes" id="UP000230706">
    <property type="component" value="Unassembled WGS sequence"/>
</dbReference>
<dbReference type="PANTHER" id="PTHR43811">
    <property type="entry name" value="FKBP-TYPE PEPTIDYL-PROLYL CIS-TRANS ISOMERASE FKPA"/>
    <property type="match status" value="1"/>
</dbReference>